<evidence type="ECO:0000313" key="1">
    <source>
        <dbReference type="EMBL" id="KAH6930628.1"/>
    </source>
</evidence>
<protein>
    <submittedName>
        <fullName evidence="1">Uncharacterized protein</fullName>
    </submittedName>
</protein>
<keyword evidence="2" id="KW-1185">Reference proteome</keyword>
<proteinExistence type="predicted"/>
<dbReference type="Proteomes" id="UP000821845">
    <property type="component" value="Chromosome 5"/>
</dbReference>
<evidence type="ECO:0000313" key="2">
    <source>
        <dbReference type="Proteomes" id="UP000821845"/>
    </source>
</evidence>
<sequence length="483" mass="53166">MLLDVKKSTRERTLLLPPRLSLSSFTTPAPSATHLPLSSSGTLSVTERATARISGGPRVGSKQNFGPNPKVLRWASGKTVSSRDRTLARLYDECLRTQCGVVAGSRKTPAYREWCATRFRITEFLWNTVRPTLPKKKKTTQGPSAKVLSLDDTVLPEAHLRTLGLGPKFCFEPTLGPPDILAVARSVTGRVPEEERGRCVAEGAGVVNELKERRGGRSKVRSLVDFLTSSSIRCLVADKEGGFVVLHESTYTEKGMTAVAKNLKKVTENPRDVKKKAIALLEKLNLDKLCTGVRAPFFSYRNRLSAPLIYNTEFPMTECTADNHALGLRLACSANTARDVRTTHPHTTLCGKRDFWFLALDMATRDAPFPSPAVPSLRSPAPFLFGDPGVWLPWFKQCADYAFATGMQTAPDVTRVKILLYCMGPRACIVISSLIPDEGAYKSHAQLTLRLTSNIADMAAEIGRRPHTFGRRFQTDGMSCGHF</sequence>
<organism evidence="1 2">
    <name type="scientific">Hyalomma asiaticum</name>
    <name type="common">Tick</name>
    <dbReference type="NCBI Taxonomy" id="266040"/>
    <lineage>
        <taxon>Eukaryota</taxon>
        <taxon>Metazoa</taxon>
        <taxon>Ecdysozoa</taxon>
        <taxon>Arthropoda</taxon>
        <taxon>Chelicerata</taxon>
        <taxon>Arachnida</taxon>
        <taxon>Acari</taxon>
        <taxon>Parasitiformes</taxon>
        <taxon>Ixodida</taxon>
        <taxon>Ixodoidea</taxon>
        <taxon>Ixodidae</taxon>
        <taxon>Hyalomminae</taxon>
        <taxon>Hyalomma</taxon>
    </lineage>
</organism>
<accession>A0ACB7S6X4</accession>
<comment type="caution">
    <text evidence="1">The sequence shown here is derived from an EMBL/GenBank/DDBJ whole genome shotgun (WGS) entry which is preliminary data.</text>
</comment>
<name>A0ACB7S6X4_HYAAI</name>
<reference evidence="1" key="1">
    <citation type="submission" date="2020-05" db="EMBL/GenBank/DDBJ databases">
        <title>Large-scale comparative analyses of tick genomes elucidate their genetic diversity and vector capacities.</title>
        <authorList>
            <person name="Jia N."/>
            <person name="Wang J."/>
            <person name="Shi W."/>
            <person name="Du L."/>
            <person name="Sun Y."/>
            <person name="Zhan W."/>
            <person name="Jiang J."/>
            <person name="Wang Q."/>
            <person name="Zhang B."/>
            <person name="Ji P."/>
            <person name="Sakyi L.B."/>
            <person name="Cui X."/>
            <person name="Yuan T."/>
            <person name="Jiang B."/>
            <person name="Yang W."/>
            <person name="Lam T.T.-Y."/>
            <person name="Chang Q."/>
            <person name="Ding S."/>
            <person name="Wang X."/>
            <person name="Zhu J."/>
            <person name="Ruan X."/>
            <person name="Zhao L."/>
            <person name="Wei J."/>
            <person name="Que T."/>
            <person name="Du C."/>
            <person name="Cheng J."/>
            <person name="Dai P."/>
            <person name="Han X."/>
            <person name="Huang E."/>
            <person name="Gao Y."/>
            <person name="Liu J."/>
            <person name="Shao H."/>
            <person name="Ye R."/>
            <person name="Li L."/>
            <person name="Wei W."/>
            <person name="Wang X."/>
            <person name="Wang C."/>
            <person name="Yang T."/>
            <person name="Huo Q."/>
            <person name="Li W."/>
            <person name="Guo W."/>
            <person name="Chen H."/>
            <person name="Zhou L."/>
            <person name="Ni X."/>
            <person name="Tian J."/>
            <person name="Zhou Y."/>
            <person name="Sheng Y."/>
            <person name="Liu T."/>
            <person name="Pan Y."/>
            <person name="Xia L."/>
            <person name="Li J."/>
            <person name="Zhao F."/>
            <person name="Cao W."/>
        </authorList>
    </citation>
    <scope>NUCLEOTIDE SEQUENCE</scope>
    <source>
        <strain evidence="1">Hyas-2018</strain>
    </source>
</reference>
<dbReference type="EMBL" id="CM023485">
    <property type="protein sequence ID" value="KAH6930628.1"/>
    <property type="molecule type" value="Genomic_DNA"/>
</dbReference>
<gene>
    <name evidence="1" type="ORF">HPB50_015585</name>
</gene>